<evidence type="ECO:0000256" key="6">
    <source>
        <dbReference type="ARBA" id="ARBA00022989"/>
    </source>
</evidence>
<dbReference type="PANTHER" id="PTHR21137">
    <property type="entry name" value="ODORANT RECEPTOR"/>
    <property type="match status" value="1"/>
</dbReference>
<dbReference type="GO" id="GO:0005886">
    <property type="term" value="C:plasma membrane"/>
    <property type="evidence" value="ECO:0007669"/>
    <property type="project" value="UniProtKB-SubCell"/>
</dbReference>
<dbReference type="InterPro" id="IPR004117">
    <property type="entry name" value="7tm6_olfct_rcpt"/>
</dbReference>
<dbReference type="EnsemblMetazoa" id="PPAI013108-RA">
    <property type="protein sequence ID" value="PPAI013108-PA"/>
    <property type="gene ID" value="PPAI013108"/>
</dbReference>
<dbReference type="GO" id="GO:0004984">
    <property type="term" value="F:olfactory receptor activity"/>
    <property type="evidence" value="ECO:0007669"/>
    <property type="project" value="InterPro"/>
</dbReference>
<dbReference type="GO" id="GO:0007165">
    <property type="term" value="P:signal transduction"/>
    <property type="evidence" value="ECO:0007669"/>
    <property type="project" value="UniProtKB-KW"/>
</dbReference>
<evidence type="ECO:0000256" key="9">
    <source>
        <dbReference type="ARBA" id="ARBA00023224"/>
    </source>
</evidence>
<keyword evidence="7" id="KW-0472">Membrane</keyword>
<keyword evidence="9" id="KW-0807">Transducer</keyword>
<comment type="subcellular location">
    <subcellularLocation>
        <location evidence="1">Cell membrane</location>
        <topology evidence="1">Multi-pass membrane protein</topology>
    </subcellularLocation>
</comment>
<evidence type="ECO:0000313" key="10">
    <source>
        <dbReference type="EnsemblMetazoa" id="PPAI013108-PA"/>
    </source>
</evidence>
<dbReference type="VEuPathDB" id="VectorBase:PPAPM1_001921"/>
<evidence type="ECO:0000256" key="7">
    <source>
        <dbReference type="ARBA" id="ARBA00023136"/>
    </source>
</evidence>
<evidence type="ECO:0000256" key="8">
    <source>
        <dbReference type="ARBA" id="ARBA00023170"/>
    </source>
</evidence>
<sequence>MIVIGCFATANTIDGKTGLTIQVPLIPSDIPNYTQIMLFIQFIFCAFIGAHVFCSDVSVAFFGFEIMGAADILYDYILANKNRIEEDPDLLKIITIRYCEIVDIIKRFNSIISVMNLVQFVTSAFLSFAIFFIIRLNPKNPVGYSSALCVLVQLFIPCVFGEFIKNKMERLSMTMYLTNWYDLSLKNQKSFLIVLGMIQREYGLRAAGMYDVNIYTFIEVFPPKFYEN</sequence>
<keyword evidence="3" id="KW-0716">Sensory transduction</keyword>
<protein>
    <submittedName>
        <fullName evidence="10">Uncharacterized protein</fullName>
    </submittedName>
</protein>
<name>A0A240SZ06_PHLPP</name>
<evidence type="ECO:0000256" key="2">
    <source>
        <dbReference type="ARBA" id="ARBA00022475"/>
    </source>
</evidence>
<proteinExistence type="predicted"/>
<keyword evidence="5" id="KW-0552">Olfaction</keyword>
<dbReference type="Proteomes" id="UP000092462">
    <property type="component" value="Unassembled WGS sequence"/>
</dbReference>
<dbReference type="VEuPathDB" id="VectorBase:PPAI013108"/>
<dbReference type="PANTHER" id="PTHR21137:SF35">
    <property type="entry name" value="ODORANT RECEPTOR 19A-RELATED"/>
    <property type="match status" value="1"/>
</dbReference>
<organism evidence="10 11">
    <name type="scientific">Phlebotomus papatasi</name>
    <name type="common">Sandfly</name>
    <dbReference type="NCBI Taxonomy" id="29031"/>
    <lineage>
        <taxon>Eukaryota</taxon>
        <taxon>Metazoa</taxon>
        <taxon>Ecdysozoa</taxon>
        <taxon>Arthropoda</taxon>
        <taxon>Hexapoda</taxon>
        <taxon>Insecta</taxon>
        <taxon>Pterygota</taxon>
        <taxon>Neoptera</taxon>
        <taxon>Endopterygota</taxon>
        <taxon>Diptera</taxon>
        <taxon>Nematocera</taxon>
        <taxon>Psychodoidea</taxon>
        <taxon>Psychodidae</taxon>
        <taxon>Phlebotomus</taxon>
        <taxon>Phlebotomus</taxon>
    </lineage>
</organism>
<accession>A0A240SZ06</accession>
<dbReference type="GO" id="GO:0005549">
    <property type="term" value="F:odorant binding"/>
    <property type="evidence" value="ECO:0007669"/>
    <property type="project" value="InterPro"/>
</dbReference>
<dbReference type="Pfam" id="PF02949">
    <property type="entry name" value="7tm_6"/>
    <property type="match status" value="1"/>
</dbReference>
<keyword evidence="6" id="KW-1133">Transmembrane helix</keyword>
<evidence type="ECO:0000256" key="4">
    <source>
        <dbReference type="ARBA" id="ARBA00022692"/>
    </source>
</evidence>
<keyword evidence="2" id="KW-1003">Cell membrane</keyword>
<evidence type="ECO:0000313" key="11">
    <source>
        <dbReference type="Proteomes" id="UP000092462"/>
    </source>
</evidence>
<evidence type="ECO:0000256" key="1">
    <source>
        <dbReference type="ARBA" id="ARBA00004651"/>
    </source>
</evidence>
<keyword evidence="4" id="KW-0812">Transmembrane</keyword>
<dbReference type="EMBL" id="AJVK01024769">
    <property type="status" value="NOT_ANNOTATED_CDS"/>
    <property type="molecule type" value="Genomic_DNA"/>
</dbReference>
<evidence type="ECO:0000256" key="5">
    <source>
        <dbReference type="ARBA" id="ARBA00022725"/>
    </source>
</evidence>
<keyword evidence="8" id="KW-0675">Receptor</keyword>
<evidence type="ECO:0000256" key="3">
    <source>
        <dbReference type="ARBA" id="ARBA00022606"/>
    </source>
</evidence>
<keyword evidence="11" id="KW-1185">Reference proteome</keyword>
<dbReference type="AlphaFoldDB" id="A0A240SZ06"/>
<reference evidence="10" key="1">
    <citation type="submission" date="2022-08" db="UniProtKB">
        <authorList>
            <consortium name="EnsemblMetazoa"/>
        </authorList>
    </citation>
    <scope>IDENTIFICATION</scope>
    <source>
        <strain evidence="10">Israel</strain>
    </source>
</reference>